<dbReference type="EMBL" id="MIPT01000001">
    <property type="protein sequence ID" value="OHT19067.1"/>
    <property type="molecule type" value="Genomic_DNA"/>
</dbReference>
<organism evidence="1 2">
    <name type="scientific">Edaphosphingomonas haloaromaticamans</name>
    <dbReference type="NCBI Taxonomy" id="653954"/>
    <lineage>
        <taxon>Bacteria</taxon>
        <taxon>Pseudomonadati</taxon>
        <taxon>Pseudomonadota</taxon>
        <taxon>Alphaproteobacteria</taxon>
        <taxon>Sphingomonadales</taxon>
        <taxon>Rhizorhabdaceae</taxon>
        <taxon>Edaphosphingomonas</taxon>
    </lineage>
</organism>
<dbReference type="AlphaFoldDB" id="A0A1S1HAB1"/>
<name>A0A1S1HAB1_9SPHN</name>
<keyword evidence="2" id="KW-1185">Reference proteome</keyword>
<proteinExistence type="predicted"/>
<comment type="caution">
    <text evidence="1">The sequence shown here is derived from an EMBL/GenBank/DDBJ whole genome shotgun (WGS) entry which is preliminary data.</text>
</comment>
<evidence type="ECO:0000313" key="1">
    <source>
        <dbReference type="EMBL" id="OHT19067.1"/>
    </source>
</evidence>
<accession>A0A1S1HAB1</accession>
<sequence>MRTYSEHLSRLAGRKMEMAMHLLSTIERHLRRNRVPPTRFGREAVNDPRFVLDLRRGREPRAATRDRVLAYIAMHREQAGA</sequence>
<dbReference type="Proteomes" id="UP000179467">
    <property type="component" value="Unassembled WGS sequence"/>
</dbReference>
<gene>
    <name evidence="1" type="ORF">BHE75_01049</name>
</gene>
<protein>
    <submittedName>
        <fullName evidence="1">Uncharacterized protein</fullName>
    </submittedName>
</protein>
<reference evidence="1 2" key="1">
    <citation type="submission" date="2016-09" db="EMBL/GenBank/DDBJ databases">
        <title>Metabolic pathway, cell adaptation mechanisms and a novel monoxygenase revealed through proteogenomic-transcription analysis of a Sphingomonas haloaromaticamans strain degrading the fungicide ortho-phenylphenol.</title>
        <authorList>
            <person name="Perruchon C."/>
            <person name="Papadopoulou E.S."/>
            <person name="Rousidou C."/>
            <person name="Vasileiadis S."/>
            <person name="Tanou G."/>
            <person name="Amoutzias G."/>
            <person name="Molassiotis A."/>
            <person name="Karpouzas D.G."/>
        </authorList>
    </citation>
    <scope>NUCLEOTIDE SEQUENCE [LARGE SCALE GENOMIC DNA]</scope>
    <source>
        <strain evidence="1 2">P3</strain>
    </source>
</reference>
<evidence type="ECO:0000313" key="2">
    <source>
        <dbReference type="Proteomes" id="UP000179467"/>
    </source>
</evidence>